<name>A0A4Y7SZG5_COPMI</name>
<feature type="transmembrane region" description="Helical" evidence="1">
    <location>
        <begin position="102"/>
        <end position="119"/>
    </location>
</feature>
<feature type="transmembrane region" description="Helical" evidence="1">
    <location>
        <begin position="76"/>
        <end position="96"/>
    </location>
</feature>
<comment type="caution">
    <text evidence="2">The sequence shown here is derived from an EMBL/GenBank/DDBJ whole genome shotgun (WGS) entry which is preliminary data.</text>
</comment>
<protein>
    <submittedName>
        <fullName evidence="2">Uncharacterized protein</fullName>
    </submittedName>
</protein>
<proteinExistence type="predicted"/>
<sequence length="182" mass="20794">MIAKRLAVLGYSQELVQFAPEPASKVRPAKWKPIQGWLQRQFETGFRELTDGEWERLEVELLVPLMKETRTARAQATQDAMATSAILGCLLLYALYEIDTRFMGACGWVLVYPGMFYWTWRQYTRVHGWGVAIVIYIFITLPLVGVVHCFNSCGCPIYFKVPFLAFICVLIWVISLTDGSTL</sequence>
<dbReference type="Proteomes" id="UP000298030">
    <property type="component" value="Unassembled WGS sequence"/>
</dbReference>
<keyword evidence="1" id="KW-0472">Membrane</keyword>
<evidence type="ECO:0000256" key="1">
    <source>
        <dbReference type="SAM" id="Phobius"/>
    </source>
</evidence>
<dbReference type="AlphaFoldDB" id="A0A4Y7SZG5"/>
<dbReference type="EMBL" id="QPFP01000043">
    <property type="protein sequence ID" value="TEB27028.1"/>
    <property type="molecule type" value="Genomic_DNA"/>
</dbReference>
<evidence type="ECO:0000313" key="3">
    <source>
        <dbReference type="Proteomes" id="UP000298030"/>
    </source>
</evidence>
<keyword evidence="3" id="KW-1185">Reference proteome</keyword>
<feature type="transmembrane region" description="Helical" evidence="1">
    <location>
        <begin position="126"/>
        <end position="145"/>
    </location>
</feature>
<keyword evidence="1" id="KW-1133">Transmembrane helix</keyword>
<keyword evidence="1" id="KW-0812">Transmembrane</keyword>
<feature type="transmembrane region" description="Helical" evidence="1">
    <location>
        <begin position="157"/>
        <end position="176"/>
    </location>
</feature>
<organism evidence="2 3">
    <name type="scientific">Coprinellus micaceus</name>
    <name type="common">Glistening ink-cap mushroom</name>
    <name type="synonym">Coprinus micaceus</name>
    <dbReference type="NCBI Taxonomy" id="71717"/>
    <lineage>
        <taxon>Eukaryota</taxon>
        <taxon>Fungi</taxon>
        <taxon>Dikarya</taxon>
        <taxon>Basidiomycota</taxon>
        <taxon>Agaricomycotina</taxon>
        <taxon>Agaricomycetes</taxon>
        <taxon>Agaricomycetidae</taxon>
        <taxon>Agaricales</taxon>
        <taxon>Agaricineae</taxon>
        <taxon>Psathyrellaceae</taxon>
        <taxon>Coprinellus</taxon>
    </lineage>
</organism>
<gene>
    <name evidence="2" type="ORF">FA13DRAFT_971831</name>
</gene>
<reference evidence="2 3" key="1">
    <citation type="journal article" date="2019" name="Nat. Ecol. Evol.">
        <title>Megaphylogeny resolves global patterns of mushroom evolution.</title>
        <authorList>
            <person name="Varga T."/>
            <person name="Krizsan K."/>
            <person name="Foldi C."/>
            <person name="Dima B."/>
            <person name="Sanchez-Garcia M."/>
            <person name="Sanchez-Ramirez S."/>
            <person name="Szollosi G.J."/>
            <person name="Szarkandi J.G."/>
            <person name="Papp V."/>
            <person name="Albert L."/>
            <person name="Andreopoulos W."/>
            <person name="Angelini C."/>
            <person name="Antonin V."/>
            <person name="Barry K.W."/>
            <person name="Bougher N.L."/>
            <person name="Buchanan P."/>
            <person name="Buyck B."/>
            <person name="Bense V."/>
            <person name="Catcheside P."/>
            <person name="Chovatia M."/>
            <person name="Cooper J."/>
            <person name="Damon W."/>
            <person name="Desjardin D."/>
            <person name="Finy P."/>
            <person name="Geml J."/>
            <person name="Haridas S."/>
            <person name="Hughes K."/>
            <person name="Justo A."/>
            <person name="Karasinski D."/>
            <person name="Kautmanova I."/>
            <person name="Kiss B."/>
            <person name="Kocsube S."/>
            <person name="Kotiranta H."/>
            <person name="LaButti K.M."/>
            <person name="Lechner B.E."/>
            <person name="Liimatainen K."/>
            <person name="Lipzen A."/>
            <person name="Lukacs Z."/>
            <person name="Mihaltcheva S."/>
            <person name="Morgado L.N."/>
            <person name="Niskanen T."/>
            <person name="Noordeloos M.E."/>
            <person name="Ohm R.A."/>
            <person name="Ortiz-Santana B."/>
            <person name="Ovrebo C."/>
            <person name="Racz N."/>
            <person name="Riley R."/>
            <person name="Savchenko A."/>
            <person name="Shiryaev A."/>
            <person name="Soop K."/>
            <person name="Spirin V."/>
            <person name="Szebenyi C."/>
            <person name="Tomsovsky M."/>
            <person name="Tulloss R.E."/>
            <person name="Uehling J."/>
            <person name="Grigoriev I.V."/>
            <person name="Vagvolgyi C."/>
            <person name="Papp T."/>
            <person name="Martin F.M."/>
            <person name="Miettinen O."/>
            <person name="Hibbett D.S."/>
            <person name="Nagy L.G."/>
        </authorList>
    </citation>
    <scope>NUCLEOTIDE SEQUENCE [LARGE SCALE GENOMIC DNA]</scope>
    <source>
        <strain evidence="2 3">FP101781</strain>
    </source>
</reference>
<accession>A0A4Y7SZG5</accession>
<evidence type="ECO:0000313" key="2">
    <source>
        <dbReference type="EMBL" id="TEB27028.1"/>
    </source>
</evidence>